<dbReference type="PANTHER" id="PTHR43464:SF19">
    <property type="entry name" value="UBIQUINONE BIOSYNTHESIS O-METHYLTRANSFERASE, MITOCHONDRIAL"/>
    <property type="match status" value="1"/>
</dbReference>
<evidence type="ECO:0000259" key="4">
    <source>
        <dbReference type="Pfam" id="PF13649"/>
    </source>
</evidence>
<accession>A0ABV1KGN3</accession>
<dbReference type="Proteomes" id="UP001494902">
    <property type="component" value="Unassembled WGS sequence"/>
</dbReference>
<dbReference type="RefSeq" id="WP_349300688.1">
    <property type="nucleotide sequence ID" value="NZ_JBEDNQ010000011.1"/>
</dbReference>
<evidence type="ECO:0000256" key="1">
    <source>
        <dbReference type="ARBA" id="ARBA00022603"/>
    </source>
</evidence>
<comment type="caution">
    <text evidence="5">The sequence shown here is derived from an EMBL/GenBank/DDBJ whole genome shotgun (WGS) entry which is preliminary data.</text>
</comment>
<gene>
    <name evidence="5" type="ORF">WIS52_24385</name>
</gene>
<protein>
    <submittedName>
        <fullName evidence="5">Class I SAM-dependent methyltransferase</fullName>
        <ecNumber evidence="5">2.1.-.-</ecNumber>
    </submittedName>
</protein>
<dbReference type="GO" id="GO:0008168">
    <property type="term" value="F:methyltransferase activity"/>
    <property type="evidence" value="ECO:0007669"/>
    <property type="project" value="UniProtKB-KW"/>
</dbReference>
<evidence type="ECO:0000313" key="5">
    <source>
        <dbReference type="EMBL" id="MEQ3553622.1"/>
    </source>
</evidence>
<organism evidence="5 6">
    <name type="scientific">Pseudonocardia nematodicida</name>
    <dbReference type="NCBI Taxonomy" id="1206997"/>
    <lineage>
        <taxon>Bacteria</taxon>
        <taxon>Bacillati</taxon>
        <taxon>Actinomycetota</taxon>
        <taxon>Actinomycetes</taxon>
        <taxon>Pseudonocardiales</taxon>
        <taxon>Pseudonocardiaceae</taxon>
        <taxon>Pseudonocardia</taxon>
    </lineage>
</organism>
<dbReference type="InterPro" id="IPR029063">
    <property type="entry name" value="SAM-dependent_MTases_sf"/>
</dbReference>
<dbReference type="Pfam" id="PF13649">
    <property type="entry name" value="Methyltransf_25"/>
    <property type="match status" value="1"/>
</dbReference>
<evidence type="ECO:0000256" key="3">
    <source>
        <dbReference type="ARBA" id="ARBA00022691"/>
    </source>
</evidence>
<reference evidence="5 6" key="1">
    <citation type="submission" date="2024-03" db="EMBL/GenBank/DDBJ databases">
        <title>Draft genome sequence of Pseudonocardia nematodicida JCM 31783.</title>
        <authorList>
            <person name="Butdee W."/>
            <person name="Duangmal K."/>
        </authorList>
    </citation>
    <scope>NUCLEOTIDE SEQUENCE [LARGE SCALE GENOMIC DNA]</scope>
    <source>
        <strain evidence="5 6">JCM 31783</strain>
    </source>
</reference>
<keyword evidence="1 5" id="KW-0489">Methyltransferase</keyword>
<dbReference type="InterPro" id="IPR041698">
    <property type="entry name" value="Methyltransf_25"/>
</dbReference>
<dbReference type="EMBL" id="JBEDNQ010000011">
    <property type="protein sequence ID" value="MEQ3553622.1"/>
    <property type="molecule type" value="Genomic_DNA"/>
</dbReference>
<name>A0ABV1KGN3_9PSEU</name>
<sequence length="162" mass="16482">MDVTPPLSRFDRGYRDGDPPWVIEGPQPAVARLAADGAFTGAVLDAGCGVGEHTIHLTRLGHDVLGADGSRAAVARARGGATAAGVDARFTVADMLDPAGLGPFDTVLDSALFHLFDAGDQARYARALAGLVRPGGSVHLLAPAVTGGPEFGPVIDPGLHTP</sequence>
<feature type="domain" description="Methyltransferase" evidence="4">
    <location>
        <begin position="43"/>
        <end position="136"/>
    </location>
</feature>
<dbReference type="EC" id="2.1.-.-" evidence="5"/>
<keyword evidence="2 5" id="KW-0808">Transferase</keyword>
<dbReference type="Gene3D" id="3.40.50.150">
    <property type="entry name" value="Vaccinia Virus protein VP39"/>
    <property type="match status" value="1"/>
</dbReference>
<evidence type="ECO:0000256" key="2">
    <source>
        <dbReference type="ARBA" id="ARBA00022679"/>
    </source>
</evidence>
<proteinExistence type="predicted"/>
<dbReference type="SUPFAM" id="SSF53335">
    <property type="entry name" value="S-adenosyl-L-methionine-dependent methyltransferases"/>
    <property type="match status" value="1"/>
</dbReference>
<evidence type="ECO:0000313" key="6">
    <source>
        <dbReference type="Proteomes" id="UP001494902"/>
    </source>
</evidence>
<keyword evidence="6" id="KW-1185">Reference proteome</keyword>
<dbReference type="PANTHER" id="PTHR43464">
    <property type="entry name" value="METHYLTRANSFERASE"/>
    <property type="match status" value="1"/>
</dbReference>
<dbReference type="GO" id="GO:0032259">
    <property type="term" value="P:methylation"/>
    <property type="evidence" value="ECO:0007669"/>
    <property type="project" value="UniProtKB-KW"/>
</dbReference>
<keyword evidence="3" id="KW-0949">S-adenosyl-L-methionine</keyword>